<protein>
    <submittedName>
        <fullName evidence="3">Acetaldehyde dehydrogenase (Acetylating)</fullName>
        <ecNumber evidence="3">1.2.1.10</ecNumber>
    </submittedName>
</protein>
<dbReference type="EC" id="1.2.1.10" evidence="3"/>
<dbReference type="Pfam" id="PF00171">
    <property type="entry name" value="Aldedh"/>
    <property type="match status" value="1"/>
</dbReference>
<dbReference type="Proteomes" id="UP000886741">
    <property type="component" value="Unassembled WGS sequence"/>
</dbReference>
<dbReference type="NCBIfam" id="TIGR02518">
    <property type="entry name" value="EutH_ACDH"/>
    <property type="match status" value="1"/>
</dbReference>
<keyword evidence="1 3" id="KW-0560">Oxidoreductase</keyword>
<dbReference type="InterPro" id="IPR016162">
    <property type="entry name" value="Ald_DH_N"/>
</dbReference>
<dbReference type="InterPro" id="IPR013357">
    <property type="entry name" value="Acetaldehyde_DH_acetylating"/>
</dbReference>
<comment type="caution">
    <text evidence="3">The sequence shown here is derived from an EMBL/GenBank/DDBJ whole genome shotgun (WGS) entry which is preliminary data.</text>
</comment>
<dbReference type="EMBL" id="DVJJ01000162">
    <property type="protein sequence ID" value="HIS65787.1"/>
    <property type="molecule type" value="Genomic_DNA"/>
</dbReference>
<accession>A0A9D1FB26</accession>
<proteinExistence type="predicted"/>
<evidence type="ECO:0000256" key="1">
    <source>
        <dbReference type="ARBA" id="ARBA00023002"/>
    </source>
</evidence>
<evidence type="ECO:0000313" key="3">
    <source>
        <dbReference type="EMBL" id="HIS65787.1"/>
    </source>
</evidence>
<dbReference type="CDD" id="cd07122">
    <property type="entry name" value="ALDH_F20_ACDH"/>
    <property type="match status" value="1"/>
</dbReference>
<dbReference type="Gene3D" id="3.40.309.10">
    <property type="entry name" value="Aldehyde Dehydrogenase, Chain A, domain 2"/>
    <property type="match status" value="1"/>
</dbReference>
<dbReference type="AlphaFoldDB" id="A0A9D1FB26"/>
<dbReference type="Gene3D" id="3.40.605.10">
    <property type="entry name" value="Aldehyde Dehydrogenase, Chain A, domain 1"/>
    <property type="match status" value="1"/>
</dbReference>
<feature type="domain" description="Aldehyde dehydrogenase" evidence="2">
    <location>
        <begin position="10"/>
        <end position="271"/>
    </location>
</feature>
<reference evidence="3" key="1">
    <citation type="submission" date="2020-10" db="EMBL/GenBank/DDBJ databases">
        <authorList>
            <person name="Gilroy R."/>
        </authorList>
    </citation>
    <scope>NUCLEOTIDE SEQUENCE</scope>
    <source>
        <strain evidence="3">ChiBcec16-1751</strain>
    </source>
</reference>
<dbReference type="SUPFAM" id="SSF53720">
    <property type="entry name" value="ALDH-like"/>
    <property type="match status" value="1"/>
</dbReference>
<organism evidence="3 4">
    <name type="scientific">Candidatus Avoscillospira avistercoris</name>
    <dbReference type="NCBI Taxonomy" id="2840707"/>
    <lineage>
        <taxon>Bacteria</taxon>
        <taxon>Bacillati</taxon>
        <taxon>Bacillota</taxon>
        <taxon>Clostridia</taxon>
        <taxon>Eubacteriales</taxon>
        <taxon>Oscillospiraceae</taxon>
        <taxon>Oscillospiraceae incertae sedis</taxon>
        <taxon>Candidatus Avoscillospira</taxon>
    </lineage>
</organism>
<dbReference type="PANTHER" id="PTHR11699">
    <property type="entry name" value="ALDEHYDE DEHYDROGENASE-RELATED"/>
    <property type="match status" value="1"/>
</dbReference>
<reference evidence="3" key="2">
    <citation type="journal article" date="2021" name="PeerJ">
        <title>Extensive microbial diversity within the chicken gut microbiome revealed by metagenomics and culture.</title>
        <authorList>
            <person name="Gilroy R."/>
            <person name="Ravi A."/>
            <person name="Getino M."/>
            <person name="Pursley I."/>
            <person name="Horton D.L."/>
            <person name="Alikhan N.F."/>
            <person name="Baker D."/>
            <person name="Gharbi K."/>
            <person name="Hall N."/>
            <person name="Watson M."/>
            <person name="Adriaenssens E.M."/>
            <person name="Foster-Nyarko E."/>
            <person name="Jarju S."/>
            <person name="Secka A."/>
            <person name="Antonio M."/>
            <person name="Oren A."/>
            <person name="Chaudhuri R.R."/>
            <person name="La Ragione R."/>
            <person name="Hildebrand F."/>
            <person name="Pallen M.J."/>
        </authorList>
    </citation>
    <scope>NUCLEOTIDE SEQUENCE</scope>
    <source>
        <strain evidence="3">ChiBcec16-1751</strain>
    </source>
</reference>
<gene>
    <name evidence="3" type="ORF">IAA83_10550</name>
</gene>
<evidence type="ECO:0000259" key="2">
    <source>
        <dbReference type="Pfam" id="PF00171"/>
    </source>
</evidence>
<sequence>MELDKDLRSRQEARERIKQAKAAAEVLAGFNQSQVDRIAKAICDAGMAHAQELAELACRETGFGNVPDKTVKNQFAAQTVYDAIKDEKTIGIIAEHPEKKLLDVGVPVGVIAGIVPSTNPTSTVIYKSMIALKAGNAIVFSPHPNAAKCTLRAVEIVAEAARQAGCPDGAISALPTPTMAAVEELMRHDLVKLILATGGPGMVKAAYSSGRPAIGVGAGNGPAYIQRTADVPKAVAAIVKSKTFDNGTVCASEQSVIVEQSMEQTVRAEMQRQGCHFLDKQQADRLAGFLFRPNGAINAAVVGKTAAEIAQLAGLSGVPSTAKILVADAKEAGHDQPYSREKLCPILGFFVERDEDAVLEKCCQILRNEGSGHTFSMHTKDEAVVRRFGEKIPVSRFLVNTPATFGGIGASTNLFPALTLGCGAVGGSSSSNNIGPLDLINIRRIAWGVSDGVPRSSGATAAPVSSAAMVSDDMVEALVNKILSKLQ</sequence>
<dbReference type="GO" id="GO:0008774">
    <property type="term" value="F:acetaldehyde dehydrogenase (acetylating) activity"/>
    <property type="evidence" value="ECO:0007669"/>
    <property type="project" value="UniProtKB-EC"/>
</dbReference>
<dbReference type="InterPro" id="IPR016161">
    <property type="entry name" value="Ald_DH/histidinol_DH"/>
</dbReference>
<dbReference type="InterPro" id="IPR015590">
    <property type="entry name" value="Aldehyde_DH_dom"/>
</dbReference>
<dbReference type="InterPro" id="IPR016163">
    <property type="entry name" value="Ald_DH_C"/>
</dbReference>
<name>A0A9D1FB26_9FIRM</name>
<evidence type="ECO:0000313" key="4">
    <source>
        <dbReference type="Proteomes" id="UP000886741"/>
    </source>
</evidence>